<keyword evidence="3" id="KW-1185">Reference proteome</keyword>
<dbReference type="STRING" id="1218173.BALCAV_0217235"/>
<protein>
    <submittedName>
        <fullName evidence="2">Transposase</fullName>
    </submittedName>
</protein>
<evidence type="ECO:0000259" key="1">
    <source>
        <dbReference type="PROSITE" id="PS50994"/>
    </source>
</evidence>
<organism evidence="2 3">
    <name type="scientific">Alkalihalobacillus alcalophilus ATCC 27647 = CGMCC 1.3604</name>
    <dbReference type="NCBI Taxonomy" id="1218173"/>
    <lineage>
        <taxon>Bacteria</taxon>
        <taxon>Bacillati</taxon>
        <taxon>Bacillota</taxon>
        <taxon>Bacilli</taxon>
        <taxon>Bacillales</taxon>
        <taxon>Bacillaceae</taxon>
        <taxon>Alkalihalobacillus</taxon>
    </lineage>
</organism>
<feature type="non-terminal residue" evidence="2">
    <location>
        <position position="242"/>
    </location>
</feature>
<comment type="caution">
    <text evidence="2">The sequence shown here is derived from an EMBL/GenBank/DDBJ whole genome shotgun (WGS) entry which is preliminary data.</text>
</comment>
<evidence type="ECO:0000313" key="2">
    <source>
        <dbReference type="EMBL" id="KGA96294.1"/>
    </source>
</evidence>
<accession>A0A094WEY0</accession>
<dbReference type="InterPro" id="IPR001584">
    <property type="entry name" value="Integrase_cat-core"/>
</dbReference>
<dbReference type="Proteomes" id="UP000002754">
    <property type="component" value="Unassembled WGS sequence"/>
</dbReference>
<dbReference type="PANTHER" id="PTHR35004:SF8">
    <property type="entry name" value="TRANSPOSASE RV3428C-RELATED"/>
    <property type="match status" value="1"/>
</dbReference>
<dbReference type="PROSITE" id="PS50994">
    <property type="entry name" value="INTEGRASE"/>
    <property type="match status" value="1"/>
</dbReference>
<dbReference type="AlphaFoldDB" id="A0A094WEY0"/>
<dbReference type="GO" id="GO:0015074">
    <property type="term" value="P:DNA integration"/>
    <property type="evidence" value="ECO:0007669"/>
    <property type="project" value="InterPro"/>
</dbReference>
<dbReference type="PANTHER" id="PTHR35004">
    <property type="entry name" value="TRANSPOSASE RV3428C-RELATED"/>
    <property type="match status" value="1"/>
</dbReference>
<sequence length="242" mass="28597">MSIYNEVHRLRRNGFSNSAIARKLKISRNRVIEYGKMSPDEFYLFSISLQNRSKKLDPFREEILKWLKEHPDLTGAQVFDWLAERLDVSFVAEGTVRSYVNDLREAYHIPKILSEREFSAVPELPMGQQIQVDFGQKRMPTSDGTYKRLYFIGFILASSRYKYVEWLDRPFQTTDLIRMHENAFRYFGGMTIEMVYDQDRLLAVSENAGDLIMTAEFTRYQQTRKFKVYLCRKSDPESKGYV</sequence>
<reference evidence="2 3" key="1">
    <citation type="journal article" date="2014" name="Genome Announc.">
        <title>Draft Genome Sequence of Bacillus alcalophilus AV1934, a Classic Alkaliphile Isolated from Human Feces in 1934.</title>
        <authorList>
            <person name="Attie O."/>
            <person name="Jayaprakash A."/>
            <person name="Shah H."/>
            <person name="Paulsen I.T."/>
            <person name="Morino M."/>
            <person name="Takahashi Y."/>
            <person name="Narumi I."/>
            <person name="Sachidanandam R."/>
            <person name="Satoh K."/>
            <person name="Ito M."/>
            <person name="Krulwich T.A."/>
        </authorList>
    </citation>
    <scope>NUCLEOTIDE SEQUENCE [LARGE SCALE GENOMIC DNA]</scope>
    <source>
        <strain evidence="2 3">AV1934</strain>
    </source>
</reference>
<evidence type="ECO:0000313" key="3">
    <source>
        <dbReference type="Proteomes" id="UP000002754"/>
    </source>
</evidence>
<gene>
    <name evidence="2" type="ORF">BALCAV_0217235</name>
</gene>
<proteinExistence type="predicted"/>
<dbReference type="eggNOG" id="COG4584">
    <property type="taxonomic scope" value="Bacteria"/>
</dbReference>
<feature type="domain" description="Integrase catalytic" evidence="1">
    <location>
        <begin position="121"/>
        <end position="242"/>
    </location>
</feature>
<dbReference type="EMBL" id="ALPT02000069">
    <property type="protein sequence ID" value="KGA96294.1"/>
    <property type="molecule type" value="Genomic_DNA"/>
</dbReference>
<name>A0A094WEY0_ALKAL</name>